<proteinExistence type="inferred from homology"/>
<evidence type="ECO:0000259" key="17">
    <source>
        <dbReference type="Pfam" id="PF00294"/>
    </source>
</evidence>
<evidence type="ECO:0000256" key="1">
    <source>
        <dbReference type="ARBA" id="ARBA00002319"/>
    </source>
</evidence>
<feature type="domain" description="Cytidyltransferase-like" evidence="18">
    <location>
        <begin position="347"/>
        <end position="438"/>
    </location>
</feature>
<evidence type="ECO:0000256" key="6">
    <source>
        <dbReference type="ARBA" id="ARBA00022695"/>
    </source>
</evidence>
<evidence type="ECO:0000256" key="12">
    <source>
        <dbReference type="ARBA" id="ARBA00047428"/>
    </source>
</evidence>
<dbReference type="UniPathway" id="UPA00958"/>
<comment type="similarity">
    <text evidence="14 16">In the N-terminal section; belongs to the carbohydrate kinase PfkB family.</text>
</comment>
<dbReference type="InterPro" id="IPR004821">
    <property type="entry name" value="Cyt_trans-like"/>
</dbReference>
<dbReference type="PANTHER" id="PTHR46969">
    <property type="entry name" value="BIFUNCTIONAL PROTEIN HLDE"/>
    <property type="match status" value="1"/>
</dbReference>
<dbReference type="GO" id="GO:0016773">
    <property type="term" value="F:phosphotransferase activity, alcohol group as acceptor"/>
    <property type="evidence" value="ECO:0007669"/>
    <property type="project" value="InterPro"/>
</dbReference>
<dbReference type="EMBL" id="QGTJ01000004">
    <property type="protein sequence ID" value="PWV62512.1"/>
    <property type="molecule type" value="Genomic_DNA"/>
</dbReference>
<accession>A0A317MVX0</accession>
<dbReference type="CDD" id="cd01172">
    <property type="entry name" value="RfaE_like"/>
    <property type="match status" value="1"/>
</dbReference>
<dbReference type="InterPro" id="IPR023030">
    <property type="entry name" value="Bifunc_HldE"/>
</dbReference>
<evidence type="ECO:0000256" key="8">
    <source>
        <dbReference type="ARBA" id="ARBA00022777"/>
    </source>
</evidence>
<evidence type="ECO:0000256" key="2">
    <source>
        <dbReference type="ARBA" id="ARBA00003753"/>
    </source>
</evidence>
<dbReference type="FunFam" id="3.40.50.620:FF:000028">
    <property type="entry name" value="Bifunctional protein HldE"/>
    <property type="match status" value="1"/>
</dbReference>
<dbReference type="PANTHER" id="PTHR46969:SF1">
    <property type="entry name" value="BIFUNCTIONAL PROTEIN HLDE"/>
    <property type="match status" value="1"/>
</dbReference>
<dbReference type="InterPro" id="IPR002173">
    <property type="entry name" value="Carboh/pur_kinase_PfkB_CS"/>
</dbReference>
<dbReference type="NCBIfam" id="TIGR02199">
    <property type="entry name" value="rfaE_dom_II"/>
    <property type="match status" value="1"/>
</dbReference>
<dbReference type="EC" id="2.7.1.167" evidence="16"/>
<dbReference type="GO" id="GO:0033785">
    <property type="term" value="F:heptose 7-phosphate kinase activity"/>
    <property type="evidence" value="ECO:0007669"/>
    <property type="project" value="UniProtKB-UniRule"/>
</dbReference>
<dbReference type="UniPathway" id="UPA00356">
    <property type="reaction ID" value="UER00437"/>
</dbReference>
<evidence type="ECO:0000256" key="7">
    <source>
        <dbReference type="ARBA" id="ARBA00022741"/>
    </source>
</evidence>
<dbReference type="Pfam" id="PF00294">
    <property type="entry name" value="PfkB"/>
    <property type="match status" value="1"/>
</dbReference>
<dbReference type="GO" id="GO:0005829">
    <property type="term" value="C:cytosol"/>
    <property type="evidence" value="ECO:0007669"/>
    <property type="project" value="TreeGrafter"/>
</dbReference>
<comment type="function">
    <text evidence="1 16">Catalyzes the phosphorylation of D-glycero-D-manno-heptose 7-phosphate at the C-1 position to selectively form D-glycero-beta-D-manno-heptose-1,7-bisphosphate.</text>
</comment>
<dbReference type="GO" id="GO:0005524">
    <property type="term" value="F:ATP binding"/>
    <property type="evidence" value="ECO:0007669"/>
    <property type="project" value="UniProtKB-UniRule"/>
</dbReference>
<comment type="catalytic activity">
    <reaction evidence="12 16">
        <text>D-glycero-beta-D-manno-heptose 1-phosphate + ATP + H(+) = ADP-D-glycero-beta-D-manno-heptose + diphosphate</text>
        <dbReference type="Rhea" id="RHEA:27465"/>
        <dbReference type="ChEBI" id="CHEBI:15378"/>
        <dbReference type="ChEBI" id="CHEBI:30616"/>
        <dbReference type="ChEBI" id="CHEBI:33019"/>
        <dbReference type="ChEBI" id="CHEBI:59967"/>
        <dbReference type="ChEBI" id="CHEBI:61593"/>
        <dbReference type="EC" id="2.7.7.70"/>
    </reaction>
</comment>
<keyword evidence="20" id="KW-1185">Reference proteome</keyword>
<sequence length="477" mass="49973">MNRHISLPDFTRARVLVAGDLMLDRYWSGATRRISPEAPVPVVHVAGSEDRPGGAGNVALNIAALGGWVTVLGLVGADAAAAVLREHLEAAGVGCRFIEVEGAATITKLRVLSRHQQLLRLDFEDGFAAAEPARLTEALARELPGAGMLVLSDYAKGALQDVARLIDAARVGGVPVLVDPKGEDFRRYRGATLLTPNESEFTAVVGPWRDESELVSKARRLCADCGVAQLLITRSERGMTLVDAASGLAQHMPTRAREVFDVTGAGDTVIATLAAALAAGMPLADAVPLANLAAGIAVGKLGTATVSVEELAGALLPERVAAAGIVDVEALLAELAIARAHGERVVMTNGCFDLLHAGHVHYLTEAAALGDRLVVAVNDDASVARLKGEERPINPLIDRMQVLAALRAVDWVVSFAEDTPRELIARVLPDVLVKGGDYRPEEIAGAAEVLANGGEVCVLGYLDGHSTTATVARIRCS</sequence>
<feature type="domain" description="Carbohydrate kinase PfkB" evidence="17">
    <location>
        <begin position="14"/>
        <end position="305"/>
    </location>
</feature>
<comment type="caution">
    <text evidence="19">The sequence shown here is derived from an EMBL/GenBank/DDBJ whole genome shotgun (WGS) entry which is preliminary data.</text>
</comment>
<feature type="region of interest" description="Ribokinase" evidence="16">
    <location>
        <begin position="1"/>
        <end position="321"/>
    </location>
</feature>
<name>A0A317MVX0_9GAMM</name>
<comment type="similarity">
    <text evidence="15 16">In the C-terminal section; belongs to the cytidylyltransferase family.</text>
</comment>
<dbReference type="SUPFAM" id="SSF52374">
    <property type="entry name" value="Nucleotidylyl transferase"/>
    <property type="match status" value="1"/>
</dbReference>
<evidence type="ECO:0000256" key="13">
    <source>
        <dbReference type="ARBA" id="ARBA00052873"/>
    </source>
</evidence>
<dbReference type="Proteomes" id="UP000246569">
    <property type="component" value="Unassembled WGS sequence"/>
</dbReference>
<comment type="pathway">
    <text evidence="16">Nucleotide-sugar biosynthesis; ADP-L-glycero-beta-D-manno-heptose biosynthesis; ADP-L-glycero-beta-D-manno-heptose from D-glycero-beta-D-manno-heptose 7-phosphate: step 1/4.</text>
</comment>
<dbReference type="EC" id="2.7.7.70" evidence="16"/>
<dbReference type="PROSITE" id="PS00583">
    <property type="entry name" value="PFKB_KINASES_1"/>
    <property type="match status" value="1"/>
</dbReference>
<dbReference type="NCBIfam" id="NF008454">
    <property type="entry name" value="PRK11316.1"/>
    <property type="match status" value="1"/>
</dbReference>
<dbReference type="InterPro" id="IPR011611">
    <property type="entry name" value="PfkB_dom"/>
</dbReference>
<comment type="function">
    <text evidence="2 16">Catalyzes the ADP transfer from ATP to D-glycero-beta-D-manno-heptose 1-phosphate, yielding ADP-D-glycero-beta-D-manno-heptose.</text>
</comment>
<dbReference type="SUPFAM" id="SSF53613">
    <property type="entry name" value="Ribokinase-like"/>
    <property type="match status" value="1"/>
</dbReference>
<dbReference type="GO" id="GO:0033786">
    <property type="term" value="F:heptose-1-phosphate adenylyltransferase activity"/>
    <property type="evidence" value="ECO:0007669"/>
    <property type="project" value="UniProtKB-UniRule"/>
</dbReference>
<keyword evidence="8 16" id="KW-0418">Kinase</keyword>
<keyword evidence="9 16" id="KW-0067">ATP-binding</keyword>
<feature type="binding site" evidence="16">
    <location>
        <begin position="197"/>
        <end position="200"/>
    </location>
    <ligand>
        <name>ATP</name>
        <dbReference type="ChEBI" id="CHEBI:30616"/>
    </ligand>
</feature>
<dbReference type="Gene3D" id="3.40.50.620">
    <property type="entry name" value="HUPs"/>
    <property type="match status" value="1"/>
</dbReference>
<organism evidence="19 20">
    <name type="scientific">Plasticicumulans acidivorans</name>
    <dbReference type="NCBI Taxonomy" id="886464"/>
    <lineage>
        <taxon>Bacteria</taxon>
        <taxon>Pseudomonadati</taxon>
        <taxon>Pseudomonadota</taxon>
        <taxon>Gammaproteobacteria</taxon>
        <taxon>Candidatus Competibacteraceae</taxon>
        <taxon>Plasticicumulans</taxon>
    </lineage>
</organism>
<dbReference type="InterPro" id="IPR011914">
    <property type="entry name" value="RfaE_dom_II"/>
</dbReference>
<dbReference type="Pfam" id="PF01467">
    <property type="entry name" value="CTP_transf_like"/>
    <property type="match status" value="1"/>
</dbReference>
<dbReference type="InterPro" id="IPR014729">
    <property type="entry name" value="Rossmann-like_a/b/a_fold"/>
</dbReference>
<evidence type="ECO:0000313" key="20">
    <source>
        <dbReference type="Proteomes" id="UP000246569"/>
    </source>
</evidence>
<dbReference type="GO" id="GO:0009244">
    <property type="term" value="P:lipopolysaccharide core region biosynthetic process"/>
    <property type="evidence" value="ECO:0007669"/>
    <property type="project" value="UniProtKB-UniPathway"/>
</dbReference>
<keyword evidence="5 16" id="KW-0808">Transferase</keyword>
<dbReference type="FunFam" id="3.40.1190.20:FF:000002">
    <property type="entry name" value="Bifunctional protein HldE"/>
    <property type="match status" value="1"/>
</dbReference>
<reference evidence="19 20" key="1">
    <citation type="submission" date="2018-05" db="EMBL/GenBank/DDBJ databases">
        <title>Genomic Encyclopedia of Type Strains, Phase IV (KMG-IV): sequencing the most valuable type-strain genomes for metagenomic binning, comparative biology and taxonomic classification.</title>
        <authorList>
            <person name="Goeker M."/>
        </authorList>
    </citation>
    <scope>NUCLEOTIDE SEQUENCE [LARGE SCALE GENOMIC DNA]</scope>
    <source>
        <strain evidence="19 20">DSM 23606</strain>
    </source>
</reference>
<dbReference type="InterPro" id="IPR011913">
    <property type="entry name" value="RfaE_dom_I"/>
</dbReference>
<feature type="active site" evidence="16">
    <location>
        <position position="267"/>
    </location>
</feature>
<feature type="region of interest" description="Cytidylyltransferase" evidence="16">
    <location>
        <begin position="347"/>
        <end position="477"/>
    </location>
</feature>
<comment type="pathway">
    <text evidence="3">Bacterial outer membrane biogenesis; LPS core biosynthesis.</text>
</comment>
<comment type="catalytic activity">
    <reaction evidence="13 16">
        <text>D-glycero-beta-D-manno-heptose 7-phosphate + ATP = D-glycero-beta-D-manno-heptose 1,7-bisphosphate + ADP + H(+)</text>
        <dbReference type="Rhea" id="RHEA:27473"/>
        <dbReference type="ChEBI" id="CHEBI:15378"/>
        <dbReference type="ChEBI" id="CHEBI:30616"/>
        <dbReference type="ChEBI" id="CHEBI:60204"/>
        <dbReference type="ChEBI" id="CHEBI:60208"/>
        <dbReference type="ChEBI" id="CHEBI:456216"/>
        <dbReference type="EC" id="2.7.1.167"/>
    </reaction>
</comment>
<gene>
    <name evidence="16" type="primary">hldE</name>
    <name evidence="19" type="ORF">C7443_104308</name>
</gene>
<evidence type="ECO:0000256" key="15">
    <source>
        <dbReference type="ARBA" id="ARBA00061122"/>
    </source>
</evidence>
<keyword evidence="6 16" id="KW-0548">Nucleotidyltransferase</keyword>
<dbReference type="AlphaFoldDB" id="A0A317MVX0"/>
<evidence type="ECO:0000256" key="4">
    <source>
        <dbReference type="ARBA" id="ARBA00011738"/>
    </source>
</evidence>
<comment type="subunit">
    <text evidence="4 16">Homodimer.</text>
</comment>
<evidence type="ECO:0000256" key="11">
    <source>
        <dbReference type="ARBA" id="ARBA00023277"/>
    </source>
</evidence>
<keyword evidence="7 16" id="KW-0547">Nucleotide-binding</keyword>
<dbReference type="Gene3D" id="3.40.1190.20">
    <property type="match status" value="1"/>
</dbReference>
<keyword evidence="11 16" id="KW-0119">Carbohydrate metabolism</keyword>
<evidence type="ECO:0000256" key="16">
    <source>
        <dbReference type="HAMAP-Rule" id="MF_01603"/>
    </source>
</evidence>
<evidence type="ECO:0000256" key="9">
    <source>
        <dbReference type="ARBA" id="ARBA00022840"/>
    </source>
</evidence>
<dbReference type="OrthoDB" id="9802794at2"/>
<dbReference type="NCBIfam" id="TIGR02198">
    <property type="entry name" value="rfaE_dom_I"/>
    <property type="match status" value="1"/>
</dbReference>
<keyword evidence="10 16" id="KW-0511">Multifunctional enzyme</keyword>
<protein>
    <recommendedName>
        <fullName evidence="16">Bifunctional protein HldE</fullName>
    </recommendedName>
    <domain>
        <recommendedName>
            <fullName evidence="16">D-beta-D-heptose 7-phosphate kinase</fullName>
            <ecNumber evidence="16">2.7.1.167</ecNumber>
        </recommendedName>
        <alternativeName>
            <fullName evidence="16">D-beta-D-heptose 7-phosphotransferase</fullName>
        </alternativeName>
        <alternativeName>
            <fullName evidence="16">D-glycero-beta-D-manno-heptose-7-phosphate kinase</fullName>
        </alternativeName>
    </domain>
    <domain>
        <recommendedName>
            <fullName evidence="16">D-beta-D-heptose 1-phosphate adenylyltransferase</fullName>
            <ecNumber evidence="16">2.7.7.70</ecNumber>
        </recommendedName>
        <alternativeName>
            <fullName evidence="16">D-glycero-beta-D-manno-heptose 1-phosphate adenylyltransferase</fullName>
        </alternativeName>
    </domain>
</protein>
<evidence type="ECO:0000256" key="10">
    <source>
        <dbReference type="ARBA" id="ARBA00023268"/>
    </source>
</evidence>
<evidence type="ECO:0000256" key="14">
    <source>
        <dbReference type="ARBA" id="ARBA00060955"/>
    </source>
</evidence>
<dbReference type="HAMAP" id="MF_01603">
    <property type="entry name" value="HldE"/>
    <property type="match status" value="1"/>
</dbReference>
<dbReference type="InterPro" id="IPR029056">
    <property type="entry name" value="Ribokinase-like"/>
</dbReference>
<evidence type="ECO:0000259" key="18">
    <source>
        <dbReference type="Pfam" id="PF01467"/>
    </source>
</evidence>
<evidence type="ECO:0000313" key="19">
    <source>
        <dbReference type="EMBL" id="PWV62512.1"/>
    </source>
</evidence>
<evidence type="ECO:0000256" key="3">
    <source>
        <dbReference type="ARBA" id="ARBA00004713"/>
    </source>
</evidence>
<dbReference type="GO" id="GO:0097171">
    <property type="term" value="P:ADP-L-glycero-beta-D-manno-heptose biosynthetic process"/>
    <property type="evidence" value="ECO:0007669"/>
    <property type="project" value="UniProtKB-UniPathway"/>
</dbReference>
<evidence type="ECO:0000256" key="5">
    <source>
        <dbReference type="ARBA" id="ARBA00022679"/>
    </source>
</evidence>
<dbReference type="NCBIfam" id="TIGR00125">
    <property type="entry name" value="cyt_tran_rel"/>
    <property type="match status" value="1"/>
</dbReference>
<comment type="pathway">
    <text evidence="16">Nucleotide-sugar biosynthesis; ADP-L-glycero-beta-D-manno-heptose biosynthesis; ADP-L-glycero-beta-D-manno-heptose from D-glycero-beta-D-manno-heptose 7-phosphate: step 3/4.</text>
</comment>
<dbReference type="RefSeq" id="WP_110018327.1">
    <property type="nucleotide sequence ID" value="NZ_QGTJ01000004.1"/>
</dbReference>